<dbReference type="Pfam" id="PF07478">
    <property type="entry name" value="Dala_Dala_lig_C"/>
    <property type="match status" value="1"/>
</dbReference>
<dbReference type="InterPro" id="IPR011095">
    <property type="entry name" value="Dala_Dala_lig_C"/>
</dbReference>
<dbReference type="GO" id="GO:0009432">
    <property type="term" value="P:SOS response"/>
    <property type="evidence" value="ECO:0007669"/>
    <property type="project" value="TreeGrafter"/>
</dbReference>
<dbReference type="KEGG" id="bcel:BcellWH2_00091"/>
<dbReference type="PROSITE" id="PS50975">
    <property type="entry name" value="ATP_GRASP"/>
    <property type="match status" value="1"/>
</dbReference>
<dbReference type="InterPro" id="IPR011761">
    <property type="entry name" value="ATP-grasp"/>
</dbReference>
<dbReference type="PATRIC" id="fig|246787.4.peg.95"/>
<dbReference type="GO" id="GO:0008716">
    <property type="term" value="F:D-alanine-D-alanine ligase activity"/>
    <property type="evidence" value="ECO:0007669"/>
    <property type="project" value="InterPro"/>
</dbReference>
<keyword evidence="1 2" id="KW-0436">Ligase</keyword>
<dbReference type="Gene3D" id="3.30.1490.20">
    <property type="entry name" value="ATP-grasp fold, A domain"/>
    <property type="match status" value="1"/>
</dbReference>
<accession>A0A0P0FQL8</accession>
<evidence type="ECO:0000313" key="3">
    <source>
        <dbReference type="Proteomes" id="UP000061809"/>
    </source>
</evidence>
<reference evidence="2 3" key="1">
    <citation type="journal article" date="2015" name="Science">
        <title>Genetic determinants of in vivo fitness and diet responsiveness in multiple human gut Bacteroides.</title>
        <authorList>
            <person name="Wu M."/>
            <person name="McNulty N.P."/>
            <person name="Rodionov D.A."/>
            <person name="Khoroshkin M.S."/>
            <person name="Griffin N.W."/>
            <person name="Cheng J."/>
            <person name="Latreille P."/>
            <person name="Kerstetter R.A."/>
            <person name="Terrapon N."/>
            <person name="Henrissat B."/>
            <person name="Osterman A.L."/>
            <person name="Gordon J.I."/>
        </authorList>
    </citation>
    <scope>NUCLEOTIDE SEQUENCE [LARGE SCALE GENOMIC DNA]</scope>
    <source>
        <strain evidence="2 3">WH2</strain>
    </source>
</reference>
<evidence type="ECO:0000256" key="1">
    <source>
        <dbReference type="ARBA" id="ARBA00022598"/>
    </source>
</evidence>
<proteinExistence type="predicted"/>
<sequence length="488" mass="56192">MNNVLILVDSLDDWKPYSKTNSILTVSDYLKYKSPGKDRKLVINLSNDYSYNSEGYYCSLLAQTRGHKVIPGVDIINKVEAGAGIRMDSSLQKLCYQWIQKNEITDDLWSLNVYFGTCKEKGLERIARFIFENYPAPLLRVTLNTRHKNQIENIQFLPLSSLNNEEEDYFANALDLFNRKVWRNPQASKSARYNLAILYDPDEKFPPSDKKALHKLLELAKKMDIHAELLTEEDATRLMEFDALFIRTTTSLNHYTFRLSQLATQNGLAVIDDPQSIIRCTNKVYLKELFEKEKIPAPLSMLLFKSNVNSYEEITEQLGSPFILKIPDGSFSIGMKKVNNEIELDEALKVLFDKSSILLAQEFTPTDFDWRIGILNGEPLYACKYYMAKGHWQIYCHYASGRSRCGLVETIPIYQVPRKVLDTALRAASFIGKGLYGVDLKMVNDRAIVIEINDNPSIDHGLEDAILGDELYYRLLNNFWRMLDVKRF</sequence>
<dbReference type="Pfam" id="PF14401">
    <property type="entry name" value="RLAN"/>
    <property type="match status" value="1"/>
</dbReference>
<organism evidence="2 3">
    <name type="scientific">Bacteroides cellulosilyticus</name>
    <dbReference type="NCBI Taxonomy" id="246787"/>
    <lineage>
        <taxon>Bacteria</taxon>
        <taxon>Pseudomonadati</taxon>
        <taxon>Bacteroidota</taxon>
        <taxon>Bacteroidia</taxon>
        <taxon>Bacteroidales</taxon>
        <taxon>Bacteroidaceae</taxon>
        <taxon>Bacteroides</taxon>
    </lineage>
</organism>
<dbReference type="EMBL" id="CP012801">
    <property type="protein sequence ID" value="ALJ57367.1"/>
    <property type="molecule type" value="Genomic_DNA"/>
</dbReference>
<dbReference type="Gene3D" id="3.30.470.20">
    <property type="entry name" value="ATP-grasp fold, B domain"/>
    <property type="match status" value="1"/>
</dbReference>
<dbReference type="InterPro" id="IPR025839">
    <property type="entry name" value="RLAN_dom"/>
</dbReference>
<dbReference type="AlphaFoldDB" id="A0A0P0FQL8"/>
<evidence type="ECO:0000313" key="2">
    <source>
        <dbReference type="EMBL" id="ALJ57367.1"/>
    </source>
</evidence>
<dbReference type="FunFam" id="3.30.470.20:FF:000052">
    <property type="entry name" value="Ribosomal protein S6 modification enzyme"/>
    <property type="match status" value="1"/>
</dbReference>
<dbReference type="GO" id="GO:0046872">
    <property type="term" value="F:metal ion binding"/>
    <property type="evidence" value="ECO:0007669"/>
    <property type="project" value="InterPro"/>
</dbReference>
<dbReference type="SUPFAM" id="SSF56059">
    <property type="entry name" value="Glutathione synthetase ATP-binding domain-like"/>
    <property type="match status" value="1"/>
</dbReference>
<dbReference type="PANTHER" id="PTHR21621:SF0">
    <property type="entry name" value="BETA-CITRYLGLUTAMATE SYNTHASE B-RELATED"/>
    <property type="match status" value="1"/>
</dbReference>
<dbReference type="InterPro" id="IPR013815">
    <property type="entry name" value="ATP_grasp_subdomain_1"/>
</dbReference>
<dbReference type="GO" id="GO:0018169">
    <property type="term" value="F:ribosomal S6-glutamic acid ligase activity"/>
    <property type="evidence" value="ECO:0007669"/>
    <property type="project" value="TreeGrafter"/>
</dbReference>
<name>A0A0P0FQL8_9BACE</name>
<dbReference type="Proteomes" id="UP000061809">
    <property type="component" value="Chromosome"/>
</dbReference>
<gene>
    <name evidence="2" type="ORF">BcellWH2_00091</name>
</gene>
<protein>
    <submittedName>
        <fullName evidence="2">D-alanine--D-alanine ligase</fullName>
    </submittedName>
</protein>
<dbReference type="RefSeq" id="WP_007213979.1">
    <property type="nucleotide sequence ID" value="NZ_CAXSKE010000022.1"/>
</dbReference>
<dbReference type="GO" id="GO:0005524">
    <property type="term" value="F:ATP binding"/>
    <property type="evidence" value="ECO:0007669"/>
    <property type="project" value="UniProtKB-UniRule"/>
</dbReference>
<dbReference type="GO" id="GO:0005737">
    <property type="term" value="C:cytoplasm"/>
    <property type="evidence" value="ECO:0007669"/>
    <property type="project" value="TreeGrafter"/>
</dbReference>
<dbReference type="PANTHER" id="PTHR21621">
    <property type="entry name" value="RIBOSOMAL PROTEIN S6 MODIFICATION PROTEIN"/>
    <property type="match status" value="1"/>
</dbReference>